<dbReference type="SUPFAM" id="SSF53335">
    <property type="entry name" value="S-adenosyl-L-methionine-dependent methyltransferases"/>
    <property type="match status" value="1"/>
</dbReference>
<dbReference type="Proteomes" id="UP000438760">
    <property type="component" value="Unassembled WGS sequence"/>
</dbReference>
<dbReference type="Gene3D" id="3.40.50.150">
    <property type="entry name" value="Vaccinia Virus protein VP39"/>
    <property type="match status" value="1"/>
</dbReference>
<accession>A0A6I3LJ67</accession>
<proteinExistence type="predicted"/>
<dbReference type="AlphaFoldDB" id="A0A6I3LJ67"/>
<keyword evidence="3" id="KW-1185">Reference proteome</keyword>
<dbReference type="GO" id="GO:0008168">
    <property type="term" value="F:methyltransferase activity"/>
    <property type="evidence" value="ECO:0007669"/>
    <property type="project" value="UniProtKB-KW"/>
</dbReference>
<keyword evidence="2" id="KW-0489">Methyltransferase</keyword>
<sequence length="282" mass="32624">MIVVKNVFLSVKDFTVSGEEFDLIVDERLNILRTTPVPSNEVIGDYYLSNDYISHTDRKQTFFEKVYHLIKLYSLNKKVSLINSYHHKKGVLLDIGCGTGDFLTCAAKLDWNVLGFEPNSKAKTLAVSKGVEICDDLDTIENGSVDVLTLWHVLEHIPDLDAQVQEFVRLLNKQGVLVIAVPNYESYDATYYKEYWAAYDVPRHLWHFSKESLTKLLENYGFQLESIKPMYFDSFYVSLLSEKYKSGRLNWLKAFRIGCLSNFKARKTMNFSSLIYVFKLKE</sequence>
<dbReference type="InterPro" id="IPR029063">
    <property type="entry name" value="SAM-dependent_MTases_sf"/>
</dbReference>
<comment type="caution">
    <text evidence="2">The sequence shown here is derived from an EMBL/GenBank/DDBJ whole genome shotgun (WGS) entry which is preliminary data.</text>
</comment>
<dbReference type="CDD" id="cd02440">
    <property type="entry name" value="AdoMet_MTases"/>
    <property type="match status" value="1"/>
</dbReference>
<evidence type="ECO:0000313" key="2">
    <source>
        <dbReference type="EMBL" id="MTG97864.1"/>
    </source>
</evidence>
<evidence type="ECO:0000256" key="1">
    <source>
        <dbReference type="ARBA" id="ARBA00022679"/>
    </source>
</evidence>
<gene>
    <name evidence="2" type="ORF">GJV76_06865</name>
</gene>
<keyword evidence="1 2" id="KW-0808">Transferase</keyword>
<evidence type="ECO:0000313" key="3">
    <source>
        <dbReference type="Proteomes" id="UP000438760"/>
    </source>
</evidence>
<dbReference type="GO" id="GO:0032259">
    <property type="term" value="P:methylation"/>
    <property type="evidence" value="ECO:0007669"/>
    <property type="project" value="UniProtKB-KW"/>
</dbReference>
<dbReference type="PANTHER" id="PTHR43861">
    <property type="entry name" value="TRANS-ACONITATE 2-METHYLTRANSFERASE-RELATED"/>
    <property type="match status" value="1"/>
</dbReference>
<dbReference type="Pfam" id="PF13489">
    <property type="entry name" value="Methyltransf_23"/>
    <property type="match status" value="1"/>
</dbReference>
<reference evidence="2 3" key="1">
    <citation type="submission" date="2019-11" db="EMBL/GenBank/DDBJ databases">
        <title>Genome of Strain BIT-d1.</title>
        <authorList>
            <person name="Yang Y."/>
        </authorList>
    </citation>
    <scope>NUCLEOTIDE SEQUENCE [LARGE SCALE GENOMIC DNA]</scope>
    <source>
        <strain evidence="2 3">BIT-d1</strain>
    </source>
</reference>
<protein>
    <submittedName>
        <fullName evidence="2">Methyltransferase domain-containing protein</fullName>
    </submittedName>
</protein>
<organism evidence="2 3">
    <name type="scientific">Myroides albus</name>
    <dbReference type="NCBI Taxonomy" id="2562892"/>
    <lineage>
        <taxon>Bacteria</taxon>
        <taxon>Pseudomonadati</taxon>
        <taxon>Bacteroidota</taxon>
        <taxon>Flavobacteriia</taxon>
        <taxon>Flavobacteriales</taxon>
        <taxon>Flavobacteriaceae</taxon>
        <taxon>Myroides</taxon>
    </lineage>
</organism>
<dbReference type="PANTHER" id="PTHR43861:SF3">
    <property type="entry name" value="PUTATIVE (AFU_ORTHOLOGUE AFUA_2G14390)-RELATED"/>
    <property type="match status" value="1"/>
</dbReference>
<name>A0A6I3LJ67_9FLAO</name>
<dbReference type="OrthoDB" id="2370471at2"/>
<dbReference type="EMBL" id="WMJX01000011">
    <property type="protein sequence ID" value="MTG97864.1"/>
    <property type="molecule type" value="Genomic_DNA"/>
</dbReference>